<dbReference type="PROSITE" id="PS52035">
    <property type="entry name" value="PEPTIDASE_M14"/>
    <property type="match status" value="1"/>
</dbReference>
<reference evidence="5" key="1">
    <citation type="submission" date="2021-12" db="EMBL/GenBank/DDBJ databases">
        <title>Discovery of the Pendulisporaceae a myxobacterial family with distinct sporulation behavior and unique specialized metabolism.</title>
        <authorList>
            <person name="Garcia R."/>
            <person name="Popoff A."/>
            <person name="Bader C.D."/>
            <person name="Loehr J."/>
            <person name="Walesch S."/>
            <person name="Walt C."/>
            <person name="Boldt J."/>
            <person name="Bunk B."/>
            <person name="Haeckl F.J.F.P.J."/>
            <person name="Gunesch A.P."/>
            <person name="Birkelbach J."/>
            <person name="Nuebel U."/>
            <person name="Pietschmann T."/>
            <person name="Bach T."/>
            <person name="Mueller R."/>
        </authorList>
    </citation>
    <scope>NUCLEOTIDE SEQUENCE</scope>
    <source>
        <strain evidence="5">MSr11367</strain>
    </source>
</reference>
<evidence type="ECO:0000256" key="1">
    <source>
        <dbReference type="ARBA" id="ARBA00001947"/>
    </source>
</evidence>
<dbReference type="SMART" id="SM00631">
    <property type="entry name" value="Zn_pept"/>
    <property type="match status" value="1"/>
</dbReference>
<evidence type="ECO:0000313" key="6">
    <source>
        <dbReference type="Proteomes" id="UP001374803"/>
    </source>
</evidence>
<feature type="active site" description="Proton donor/acceptor" evidence="3">
    <location>
        <position position="306"/>
    </location>
</feature>
<dbReference type="Gene3D" id="3.40.630.10">
    <property type="entry name" value="Zn peptidases"/>
    <property type="match status" value="1"/>
</dbReference>
<feature type="domain" description="Peptidase M14" evidence="4">
    <location>
        <begin position="45"/>
        <end position="331"/>
    </location>
</feature>
<sequence>MALTFLNRRNLHGITPITALLALACSASSGTSLGDPSLVTVAEESGFTRTGRYDEVVRLCNEYPRRYLERVRCYKFGDTPEGRPMLAFVAGAKNTLEPATAKDRPVVLVQGGIHAGEIDGKDAGFLVLRDMLDGAGDLGKILDSVTVVFVPVFNVDGHERFGPNNRPNQVGPEEAGFRSTAHNLNLNRDYMKAESPEMVAMLRLMHNWDPILYVDTHVTDGAKFEHDVSIDVAPRLGGTEELREHGKNLSNAMLQALSSTGHLPIDFYPTLLETDNPASGFGVQLYPPRYSHGYRPLDNRLAILVETHSWKDYATRVKLTRELLVGLLRETTAKGRTWLDAAHAADGRTTDRLAGTEVPLAYTTTDHTVTFPFRGYAYQRVPSEISGMLWTKYDPSRPEIWNVPLHDEIRPTVTTRVPAGGYVVPAAYAQRVAEKLDAHGITYARVENGRRALPMEVFRADEVTTGSRPSEARQTASAKGKWVPEARDVPASSLFVPIKQAKAMVAVHLLDPQAPDSLFAWGFFNGHLEQKEYIENYVIEDIARQMLAKDPQLKSEFEGKVASDAAFAKDGAARLEFFYRRTPYWDERYRLYPIYRVEQAP</sequence>
<dbReference type="SUPFAM" id="SSF53187">
    <property type="entry name" value="Zn-dependent exopeptidases"/>
    <property type="match status" value="1"/>
</dbReference>
<evidence type="ECO:0000313" key="5">
    <source>
        <dbReference type="EMBL" id="WXB01899.1"/>
    </source>
</evidence>
<dbReference type="RefSeq" id="WP_394831518.1">
    <property type="nucleotide sequence ID" value="NZ_CP089929.1"/>
</dbReference>
<dbReference type="Pfam" id="PF00246">
    <property type="entry name" value="Peptidase_M14"/>
    <property type="match status" value="1"/>
</dbReference>
<name>A0ABZ2KTB2_9BACT</name>
<comment type="similarity">
    <text evidence="2 3">Belongs to the peptidase M14 family.</text>
</comment>
<keyword evidence="6" id="KW-1185">Reference proteome</keyword>
<dbReference type="PANTHER" id="PTHR11705:SF145">
    <property type="entry name" value="PEPTIDASE M14 CARBOXYPEPTIDASE A DOMAIN-CONTAINING PROTEIN"/>
    <property type="match status" value="1"/>
</dbReference>
<dbReference type="Proteomes" id="UP001374803">
    <property type="component" value="Chromosome"/>
</dbReference>
<dbReference type="EMBL" id="CP089983">
    <property type="protein sequence ID" value="WXB01899.1"/>
    <property type="molecule type" value="Genomic_DNA"/>
</dbReference>
<gene>
    <name evidence="5" type="ORF">LVJ94_33905</name>
</gene>
<evidence type="ECO:0000259" key="4">
    <source>
        <dbReference type="PROSITE" id="PS52035"/>
    </source>
</evidence>
<protein>
    <submittedName>
        <fullName evidence="5">Peptidase M14</fullName>
    </submittedName>
</protein>
<comment type="cofactor">
    <cofactor evidence="1">
        <name>Zn(2+)</name>
        <dbReference type="ChEBI" id="CHEBI:29105"/>
    </cofactor>
</comment>
<organism evidence="5 6">
    <name type="scientific">Pendulispora rubella</name>
    <dbReference type="NCBI Taxonomy" id="2741070"/>
    <lineage>
        <taxon>Bacteria</taxon>
        <taxon>Pseudomonadati</taxon>
        <taxon>Myxococcota</taxon>
        <taxon>Myxococcia</taxon>
        <taxon>Myxococcales</taxon>
        <taxon>Sorangiineae</taxon>
        <taxon>Pendulisporaceae</taxon>
        <taxon>Pendulispora</taxon>
    </lineage>
</organism>
<dbReference type="InterPro" id="IPR000834">
    <property type="entry name" value="Peptidase_M14"/>
</dbReference>
<dbReference type="PANTHER" id="PTHR11705">
    <property type="entry name" value="PROTEASE FAMILY M14 CARBOXYPEPTIDASE A,B"/>
    <property type="match status" value="1"/>
</dbReference>
<proteinExistence type="inferred from homology"/>
<evidence type="ECO:0000256" key="3">
    <source>
        <dbReference type="PROSITE-ProRule" id="PRU01379"/>
    </source>
</evidence>
<evidence type="ECO:0000256" key="2">
    <source>
        <dbReference type="ARBA" id="ARBA00005988"/>
    </source>
</evidence>
<accession>A0ABZ2KTB2</accession>